<dbReference type="Pfam" id="PF07273">
    <property type="entry name" value="DUF1439"/>
    <property type="match status" value="1"/>
</dbReference>
<dbReference type="EMBL" id="BMED01000001">
    <property type="protein sequence ID" value="GGC64379.1"/>
    <property type="molecule type" value="Genomic_DNA"/>
</dbReference>
<accession>A0A916U9U6</accession>
<evidence type="ECO:0008006" key="3">
    <source>
        <dbReference type="Google" id="ProtNLM"/>
    </source>
</evidence>
<dbReference type="Gene3D" id="3.15.10.40">
    <property type="entry name" value="Uncharacterised protein PF07273, DUF1439"/>
    <property type="match status" value="1"/>
</dbReference>
<dbReference type="Proteomes" id="UP000637423">
    <property type="component" value="Unassembled WGS sequence"/>
</dbReference>
<comment type="caution">
    <text evidence="1">The sequence shown here is derived from an EMBL/GenBank/DDBJ whole genome shotgun (WGS) entry which is preliminary data.</text>
</comment>
<name>A0A916U9U6_9BURK</name>
<organism evidence="1 2">
    <name type="scientific">Undibacterium terreum</name>
    <dbReference type="NCBI Taxonomy" id="1224302"/>
    <lineage>
        <taxon>Bacteria</taxon>
        <taxon>Pseudomonadati</taxon>
        <taxon>Pseudomonadota</taxon>
        <taxon>Betaproteobacteria</taxon>
        <taxon>Burkholderiales</taxon>
        <taxon>Oxalobacteraceae</taxon>
        <taxon>Undibacterium</taxon>
    </lineage>
</organism>
<protein>
    <recommendedName>
        <fullName evidence="3">DUF1439 domain-containing protein</fullName>
    </recommendedName>
</protein>
<reference evidence="1" key="1">
    <citation type="journal article" date="2014" name="Int. J. Syst. Evol. Microbiol.">
        <title>Complete genome sequence of Corynebacterium casei LMG S-19264T (=DSM 44701T), isolated from a smear-ripened cheese.</title>
        <authorList>
            <consortium name="US DOE Joint Genome Institute (JGI-PGF)"/>
            <person name="Walter F."/>
            <person name="Albersmeier A."/>
            <person name="Kalinowski J."/>
            <person name="Ruckert C."/>
        </authorList>
    </citation>
    <scope>NUCLEOTIDE SEQUENCE</scope>
    <source>
        <strain evidence="1">CGMCC 1.10998</strain>
    </source>
</reference>
<proteinExistence type="predicted"/>
<evidence type="ECO:0000313" key="1">
    <source>
        <dbReference type="EMBL" id="GGC64379.1"/>
    </source>
</evidence>
<dbReference type="InterPro" id="IPR010835">
    <property type="entry name" value="DUF1439"/>
</dbReference>
<evidence type="ECO:0000313" key="2">
    <source>
        <dbReference type="Proteomes" id="UP000637423"/>
    </source>
</evidence>
<keyword evidence="2" id="KW-1185">Reference proteome</keyword>
<gene>
    <name evidence="1" type="ORF">GCM10011396_09180</name>
</gene>
<dbReference type="AlphaFoldDB" id="A0A916U9U6"/>
<reference evidence="1" key="2">
    <citation type="submission" date="2020-09" db="EMBL/GenBank/DDBJ databases">
        <authorList>
            <person name="Sun Q."/>
            <person name="Zhou Y."/>
        </authorList>
    </citation>
    <scope>NUCLEOTIDE SEQUENCE</scope>
    <source>
        <strain evidence="1">CGMCC 1.10998</strain>
    </source>
</reference>
<sequence>MQITNAPTGRSWLSMAKKLLLPVVACGLLASCAALIGPRQLDVPLTRLQEGLDRRFPLNNKAMALLDVQLTHPQLTMLPDSNRVALSLDVSVAPPFIRQSWNGNVAMSGRLAIDNVRNAVYIRDAHVDTVTINGMDEEKQRQFKLVANLVADQMIKDVPLYNFRPEDLRIAGVQFVPTAIMATSRGLVVNFEPAK</sequence>